<name>A0A1I6GIW4_9RHOB</name>
<dbReference type="SMART" id="SM00257">
    <property type="entry name" value="LysM"/>
    <property type="match status" value="1"/>
</dbReference>
<dbReference type="InterPro" id="IPR052196">
    <property type="entry name" value="Bact_Kbp"/>
</dbReference>
<organism evidence="4 5">
    <name type="scientific">Yoonia tamlensis</name>
    <dbReference type="NCBI Taxonomy" id="390270"/>
    <lineage>
        <taxon>Bacteria</taxon>
        <taxon>Pseudomonadati</taxon>
        <taxon>Pseudomonadota</taxon>
        <taxon>Alphaproteobacteria</taxon>
        <taxon>Rhodobacterales</taxon>
        <taxon>Paracoccaceae</taxon>
        <taxon>Yoonia</taxon>
    </lineage>
</organism>
<protein>
    <submittedName>
        <fullName evidence="4">LysM domain-containing protein</fullName>
    </submittedName>
</protein>
<dbReference type="CDD" id="cd00118">
    <property type="entry name" value="LysM"/>
    <property type="match status" value="1"/>
</dbReference>
<dbReference type="PANTHER" id="PTHR34700:SF4">
    <property type="entry name" value="PHAGE-LIKE ELEMENT PBSX PROTEIN XKDP"/>
    <property type="match status" value="1"/>
</dbReference>
<dbReference type="PROSITE" id="PS51782">
    <property type="entry name" value="LYSM"/>
    <property type="match status" value="1"/>
</dbReference>
<dbReference type="AlphaFoldDB" id="A0A1I6GIW4"/>
<accession>A0A1I6GIW4</accession>
<feature type="compositionally biased region" description="Low complexity" evidence="1">
    <location>
        <begin position="179"/>
        <end position="195"/>
    </location>
</feature>
<proteinExistence type="predicted"/>
<keyword evidence="5" id="KW-1185">Reference proteome</keyword>
<dbReference type="InterPro" id="IPR036779">
    <property type="entry name" value="LysM_dom_sf"/>
</dbReference>
<evidence type="ECO:0000313" key="4">
    <source>
        <dbReference type="EMBL" id="SFR42017.1"/>
    </source>
</evidence>
<dbReference type="OrthoDB" id="370541at2"/>
<dbReference type="Pfam" id="PF01476">
    <property type="entry name" value="LysM"/>
    <property type="match status" value="1"/>
</dbReference>
<dbReference type="Proteomes" id="UP000199478">
    <property type="component" value="Unassembled WGS sequence"/>
</dbReference>
<dbReference type="InterPro" id="IPR018392">
    <property type="entry name" value="LysM"/>
</dbReference>
<reference evidence="5" key="1">
    <citation type="submission" date="2016-10" db="EMBL/GenBank/DDBJ databases">
        <authorList>
            <person name="Varghese N."/>
            <person name="Submissions S."/>
        </authorList>
    </citation>
    <scope>NUCLEOTIDE SEQUENCE [LARGE SCALE GENOMIC DNA]</scope>
    <source>
        <strain evidence="5">DSM 26879</strain>
    </source>
</reference>
<dbReference type="PANTHER" id="PTHR34700">
    <property type="entry name" value="POTASSIUM BINDING PROTEIN KBP"/>
    <property type="match status" value="1"/>
</dbReference>
<dbReference type="Gene3D" id="3.10.350.10">
    <property type="entry name" value="LysM domain"/>
    <property type="match status" value="1"/>
</dbReference>
<keyword evidence="2" id="KW-0812">Transmembrane</keyword>
<gene>
    <name evidence="4" type="ORF">SAMN04488005_1722</name>
</gene>
<evidence type="ECO:0000313" key="5">
    <source>
        <dbReference type="Proteomes" id="UP000199478"/>
    </source>
</evidence>
<keyword evidence="2" id="KW-1133">Transmembrane helix</keyword>
<evidence type="ECO:0000259" key="3">
    <source>
        <dbReference type="PROSITE" id="PS51782"/>
    </source>
</evidence>
<evidence type="ECO:0000256" key="2">
    <source>
        <dbReference type="SAM" id="Phobius"/>
    </source>
</evidence>
<keyword evidence="2" id="KW-0472">Membrane</keyword>
<feature type="transmembrane region" description="Helical" evidence="2">
    <location>
        <begin position="16"/>
        <end position="37"/>
    </location>
</feature>
<evidence type="ECO:0000256" key="1">
    <source>
        <dbReference type="SAM" id="MobiDB-lite"/>
    </source>
</evidence>
<dbReference type="STRING" id="390270.SAMN04488005_1722"/>
<feature type="domain" description="LysM" evidence="3">
    <location>
        <begin position="347"/>
        <end position="396"/>
    </location>
</feature>
<sequence>MAFRGKDVTEASKSNAVPMALGGVVAVAVGIGAYVYFAKTAPAPAQAAQAQDTIATVAPEPAEPAAPPTTVGPQFDTFRVDPDGGIVIAGRAEPGQVVAIMLGGEELDRVTADAAGNFVALPVAGASQTPRSLLLIADPDATAVRSETSYIVAPIAAPAVVVAQVAAPALPDQTDTQLAPATAPAANSAPTQPATPAAPAPPAAPEVAAAPTPTLSPPAAPTVLQADAQGVRVVQSGPELAVPNVGLDAITYDPAGEVQLSGRAIGDGAVQIYLDNRPVTTSPVTQGGDWRIDLPEIETGIYTLRVDEVDDAGDVVSRLETPFKREEASEVAAVLAEETGQDGFEVAVRTVQPGSTLWAIAEETLGNGVYYVQVYEANADLIRDPDLIYPGQIFRVPDINQ</sequence>
<feature type="region of interest" description="Disordered" evidence="1">
    <location>
        <begin position="174"/>
        <end position="221"/>
    </location>
</feature>
<dbReference type="EMBL" id="FOYP01000001">
    <property type="protein sequence ID" value="SFR42017.1"/>
    <property type="molecule type" value="Genomic_DNA"/>
</dbReference>